<comment type="caution">
    <text evidence="7">The sequence shown here is derived from an EMBL/GenBank/DDBJ whole genome shotgun (WGS) entry which is preliminary data.</text>
</comment>
<keyword evidence="3 5" id="KW-1133">Transmembrane helix</keyword>
<sequence>MESSKIPFADYFYHLRENPKWLLKLIIFIVLSVLLAIVTIMGTDLDKVLQQSNLHGQQLANAKKISMIGSMVSGLFSSFLQLLILFVIILVISKIANKDVKGKSLFSATLSFMVITLLIGLVVGAIQLIFGLPIKDYTITSLNIFDKGNKILGAFNLQTLIAAYFFGLIFYSTSKFSGRTSLILGILYLIINIGFALLGASVS</sequence>
<evidence type="ECO:0000259" key="6">
    <source>
        <dbReference type="Pfam" id="PF04893"/>
    </source>
</evidence>
<evidence type="ECO:0000313" key="7">
    <source>
        <dbReference type="EMBL" id="MCY1582834.1"/>
    </source>
</evidence>
<feature type="transmembrane region" description="Helical" evidence="5">
    <location>
        <begin position="21"/>
        <end position="45"/>
    </location>
</feature>
<dbReference type="EMBL" id="JANSLD010000017">
    <property type="protein sequence ID" value="MCY1582834.1"/>
    <property type="molecule type" value="Genomic_DNA"/>
</dbReference>
<dbReference type="InterPro" id="IPR006977">
    <property type="entry name" value="Yip1_dom"/>
</dbReference>
<reference evidence="7" key="1">
    <citation type="journal article" date="2022" name="Int. J. Mol. Sci.">
        <title>Phenotypic and Genotypic Virulence Characterisation of Staphylococcus pettenkoferi Strains Isolated from Human Bloodstream and Diabetic Foot Infections.</title>
        <authorList>
            <person name="Magnan C."/>
            <person name="Ahmad-Mansour N."/>
            <person name="Pouget C."/>
            <person name="Morsli M."/>
            <person name="Huc-Brandt S."/>
            <person name="Pantel A."/>
            <person name="Dunyach-Remy C."/>
            <person name="Sotto A."/>
            <person name="Molle V."/>
            <person name="Lavigne J.-P."/>
        </authorList>
    </citation>
    <scope>NUCLEOTIDE SEQUENCE</scope>
    <source>
        <strain evidence="7">NSP012P</strain>
    </source>
</reference>
<organism evidence="7 8">
    <name type="scientific">Staphylococcus pettenkoferi</name>
    <dbReference type="NCBI Taxonomy" id="170573"/>
    <lineage>
        <taxon>Bacteria</taxon>
        <taxon>Bacillati</taxon>
        <taxon>Bacillota</taxon>
        <taxon>Bacilli</taxon>
        <taxon>Bacillales</taxon>
        <taxon>Staphylococcaceae</taxon>
        <taxon>Staphylococcus</taxon>
    </lineage>
</organism>
<reference evidence="7" key="2">
    <citation type="submission" date="2022-08" db="EMBL/GenBank/DDBJ databases">
        <authorList>
            <person name="Magnan C."/>
        </authorList>
    </citation>
    <scope>NUCLEOTIDE SEQUENCE</scope>
    <source>
        <strain evidence="7">NSP012P</strain>
    </source>
</reference>
<feature type="transmembrane region" description="Helical" evidence="5">
    <location>
        <begin position="151"/>
        <end position="170"/>
    </location>
</feature>
<dbReference type="Pfam" id="PF04893">
    <property type="entry name" value="Yip1"/>
    <property type="match status" value="1"/>
</dbReference>
<feature type="transmembrane region" description="Helical" evidence="5">
    <location>
        <begin position="182"/>
        <end position="202"/>
    </location>
</feature>
<comment type="subcellular location">
    <subcellularLocation>
        <location evidence="1">Membrane</location>
        <topology evidence="1">Multi-pass membrane protein</topology>
    </subcellularLocation>
</comment>
<evidence type="ECO:0000256" key="5">
    <source>
        <dbReference type="SAM" id="Phobius"/>
    </source>
</evidence>
<keyword evidence="4 5" id="KW-0472">Membrane</keyword>
<feature type="transmembrane region" description="Helical" evidence="5">
    <location>
        <begin position="65"/>
        <end position="93"/>
    </location>
</feature>
<gene>
    <name evidence="7" type="ORF">NW133_04675</name>
</gene>
<protein>
    <submittedName>
        <fullName evidence="7">YIP1 family protein</fullName>
    </submittedName>
</protein>
<name>A0ABT4BL30_9STAP</name>
<dbReference type="Proteomes" id="UP001072952">
    <property type="component" value="Unassembled WGS sequence"/>
</dbReference>
<keyword evidence="2 5" id="KW-0812">Transmembrane</keyword>
<evidence type="ECO:0000256" key="3">
    <source>
        <dbReference type="ARBA" id="ARBA00022989"/>
    </source>
</evidence>
<dbReference type="RefSeq" id="WP_124225013.1">
    <property type="nucleotide sequence ID" value="NZ_JANSKN010000011.1"/>
</dbReference>
<keyword evidence="8" id="KW-1185">Reference proteome</keyword>
<evidence type="ECO:0000256" key="1">
    <source>
        <dbReference type="ARBA" id="ARBA00004141"/>
    </source>
</evidence>
<evidence type="ECO:0000256" key="2">
    <source>
        <dbReference type="ARBA" id="ARBA00022692"/>
    </source>
</evidence>
<feature type="domain" description="Yip1" evidence="6">
    <location>
        <begin position="9"/>
        <end position="196"/>
    </location>
</feature>
<evidence type="ECO:0000313" key="8">
    <source>
        <dbReference type="Proteomes" id="UP001072952"/>
    </source>
</evidence>
<proteinExistence type="predicted"/>
<evidence type="ECO:0000256" key="4">
    <source>
        <dbReference type="ARBA" id="ARBA00023136"/>
    </source>
</evidence>
<accession>A0ABT4BL30</accession>
<feature type="transmembrane region" description="Helical" evidence="5">
    <location>
        <begin position="105"/>
        <end position="131"/>
    </location>
</feature>